<reference evidence="1" key="1">
    <citation type="submission" date="2023-03" db="EMBL/GenBank/DDBJ databases">
        <authorList>
            <person name="Steffen K."/>
            <person name="Cardenas P."/>
        </authorList>
    </citation>
    <scope>NUCLEOTIDE SEQUENCE</scope>
</reference>
<dbReference type="EMBL" id="CASHTH010001704">
    <property type="protein sequence ID" value="CAI8018708.1"/>
    <property type="molecule type" value="Genomic_DNA"/>
</dbReference>
<comment type="caution">
    <text evidence="1">The sequence shown here is derived from an EMBL/GenBank/DDBJ whole genome shotgun (WGS) entry which is preliminary data.</text>
</comment>
<evidence type="ECO:0000313" key="1">
    <source>
        <dbReference type="EMBL" id="CAI8018708.1"/>
    </source>
</evidence>
<keyword evidence="2" id="KW-1185">Reference proteome</keyword>
<accession>A0AA35RXG9</accession>
<sequence length="53" mass="6267">MRTSLESRPTYSVWTLLNTQWTDNEVLRTFAGRETRRTVKVNDRILIRATPLC</sequence>
<gene>
    <name evidence="1" type="ORF">GBAR_LOCUS11338</name>
</gene>
<evidence type="ECO:0000313" key="2">
    <source>
        <dbReference type="Proteomes" id="UP001174909"/>
    </source>
</evidence>
<dbReference type="Proteomes" id="UP001174909">
    <property type="component" value="Unassembled WGS sequence"/>
</dbReference>
<organism evidence="1 2">
    <name type="scientific">Geodia barretti</name>
    <name type="common">Barrett's horny sponge</name>
    <dbReference type="NCBI Taxonomy" id="519541"/>
    <lineage>
        <taxon>Eukaryota</taxon>
        <taxon>Metazoa</taxon>
        <taxon>Porifera</taxon>
        <taxon>Demospongiae</taxon>
        <taxon>Heteroscleromorpha</taxon>
        <taxon>Tetractinellida</taxon>
        <taxon>Astrophorina</taxon>
        <taxon>Geodiidae</taxon>
        <taxon>Geodia</taxon>
    </lineage>
</organism>
<dbReference type="AlphaFoldDB" id="A0AA35RXG9"/>
<protein>
    <submittedName>
        <fullName evidence="1">Uncharacterized protein</fullName>
    </submittedName>
</protein>
<proteinExistence type="predicted"/>
<name>A0AA35RXG9_GEOBA</name>